<evidence type="ECO:0000313" key="1">
    <source>
        <dbReference type="EMBL" id="KAJ8665062.1"/>
    </source>
</evidence>
<keyword evidence="2" id="KW-1185">Reference proteome</keyword>
<dbReference type="Proteomes" id="UP001239111">
    <property type="component" value="Chromosome 4"/>
</dbReference>
<evidence type="ECO:0000313" key="2">
    <source>
        <dbReference type="Proteomes" id="UP001239111"/>
    </source>
</evidence>
<dbReference type="EMBL" id="CM056744">
    <property type="protein sequence ID" value="KAJ8665062.1"/>
    <property type="molecule type" value="Genomic_DNA"/>
</dbReference>
<gene>
    <name evidence="1" type="ORF">QAD02_006724</name>
</gene>
<name>A0ACC2N210_9HYME</name>
<comment type="caution">
    <text evidence="1">The sequence shown here is derived from an EMBL/GenBank/DDBJ whole genome shotgun (WGS) entry which is preliminary data.</text>
</comment>
<proteinExistence type="predicted"/>
<reference evidence="1" key="1">
    <citation type="submission" date="2023-04" db="EMBL/GenBank/DDBJ databases">
        <title>A chromosome-level genome assembly of the parasitoid wasp Eretmocerus hayati.</title>
        <authorList>
            <person name="Zhong Y."/>
            <person name="Liu S."/>
            <person name="Liu Y."/>
        </authorList>
    </citation>
    <scope>NUCLEOTIDE SEQUENCE</scope>
    <source>
        <strain evidence="1">ZJU_SS_LIU_2023</strain>
    </source>
</reference>
<protein>
    <submittedName>
        <fullName evidence="1">Uncharacterized protein</fullName>
    </submittedName>
</protein>
<organism evidence="1 2">
    <name type="scientific">Eretmocerus hayati</name>
    <dbReference type="NCBI Taxonomy" id="131215"/>
    <lineage>
        <taxon>Eukaryota</taxon>
        <taxon>Metazoa</taxon>
        <taxon>Ecdysozoa</taxon>
        <taxon>Arthropoda</taxon>
        <taxon>Hexapoda</taxon>
        <taxon>Insecta</taxon>
        <taxon>Pterygota</taxon>
        <taxon>Neoptera</taxon>
        <taxon>Endopterygota</taxon>
        <taxon>Hymenoptera</taxon>
        <taxon>Apocrita</taxon>
        <taxon>Proctotrupomorpha</taxon>
        <taxon>Chalcidoidea</taxon>
        <taxon>Aphelinidae</taxon>
        <taxon>Aphelininae</taxon>
        <taxon>Eretmocerus</taxon>
    </lineage>
</organism>
<sequence>MDNDVEVIGFRRLIINGYVYVREHGKAGRCYWHCMRNYKGVANCCHARATTSQISDVNEKCIVFRGPNESPHNHPPLREELELVRTKFQEFENKNAALVSAQNDNEEAGKFHFTAEKAFLMNNYDLLGSADQSMDVSIAQKSSKQGISEVGKKIKSSNNIPELDQQSCQSDIVNSSPIARANLKQISNSSPQIQESQVIDALSGQNATVINNLQGSPAMIQDSISDSAEELKFTRDEFIQAVKVFSSFGSTDSKLIQRNESEIMRHVGESSSSLVSNAQASPSSIESSTNAAASDGVSSSSTMTSGPLISQINHNMDLGKKSLQKIDSEDKKTTLLLHDVSSLRATSQKNSKPTISANSTEGIKQETTVIDLSDDADNPTRINGGQTNLSVPSPSLQASGFMSIPAANSGIPLMHGFVTSGYPAGHQFNPAHSMNHGFFFQPVQLQHLNFGNQHPNENLDYMQVPLQNGQGISKGFKTEPGQSPTSQQSSSSGSHFVS</sequence>
<accession>A0ACC2N210</accession>